<dbReference type="GO" id="GO:0008270">
    <property type="term" value="F:zinc ion binding"/>
    <property type="evidence" value="ECO:0007669"/>
    <property type="project" value="InterPro"/>
</dbReference>
<evidence type="ECO:0000256" key="1">
    <source>
        <dbReference type="ARBA" id="ARBA00023242"/>
    </source>
</evidence>
<gene>
    <name evidence="4" type="ORF">BN869_000001672_1</name>
</gene>
<dbReference type="EMBL" id="CDPU01000003">
    <property type="protein sequence ID" value="CEO45617.1"/>
    <property type="molecule type" value="Genomic_DNA"/>
</dbReference>
<dbReference type="InterPro" id="IPR001138">
    <property type="entry name" value="Zn2Cys6_DnaBD"/>
</dbReference>
<reference evidence="4" key="1">
    <citation type="submission" date="2015-01" db="EMBL/GenBank/DDBJ databases">
        <authorList>
            <person name="Durling Mikael"/>
        </authorList>
    </citation>
    <scope>NUCLEOTIDE SEQUENCE</scope>
</reference>
<dbReference type="Pfam" id="PF00172">
    <property type="entry name" value="Zn_clus"/>
    <property type="match status" value="1"/>
</dbReference>
<accession>A0A0B7JQL8</accession>
<feature type="region of interest" description="Disordered" evidence="2">
    <location>
        <begin position="51"/>
        <end position="100"/>
    </location>
</feature>
<dbReference type="Pfam" id="PF11951">
    <property type="entry name" value="Fungal_trans_2"/>
    <property type="match status" value="1"/>
</dbReference>
<dbReference type="PROSITE" id="PS50048">
    <property type="entry name" value="ZN2_CY6_FUNGAL_2"/>
    <property type="match status" value="1"/>
</dbReference>
<dbReference type="GO" id="GO:0000981">
    <property type="term" value="F:DNA-binding transcription factor activity, RNA polymerase II-specific"/>
    <property type="evidence" value="ECO:0007669"/>
    <property type="project" value="InterPro"/>
</dbReference>
<feature type="domain" description="Zn(2)-C6 fungal-type" evidence="3">
    <location>
        <begin position="10"/>
        <end position="38"/>
    </location>
</feature>
<dbReference type="PANTHER" id="PTHR38791">
    <property type="entry name" value="ZN(II)2CYS6 TRANSCRIPTION FACTOR (EUROFUNG)-RELATED-RELATED"/>
    <property type="match status" value="1"/>
</dbReference>
<organism evidence="4">
    <name type="scientific">Bionectria ochroleuca</name>
    <name type="common">Gliocladium roseum</name>
    <dbReference type="NCBI Taxonomy" id="29856"/>
    <lineage>
        <taxon>Eukaryota</taxon>
        <taxon>Fungi</taxon>
        <taxon>Dikarya</taxon>
        <taxon>Ascomycota</taxon>
        <taxon>Pezizomycotina</taxon>
        <taxon>Sordariomycetes</taxon>
        <taxon>Hypocreomycetidae</taxon>
        <taxon>Hypocreales</taxon>
        <taxon>Bionectriaceae</taxon>
        <taxon>Clonostachys</taxon>
    </lineage>
</organism>
<dbReference type="CDD" id="cd00067">
    <property type="entry name" value="GAL4"/>
    <property type="match status" value="1"/>
</dbReference>
<dbReference type="AlphaFoldDB" id="A0A0B7JQL8"/>
<feature type="compositionally biased region" description="Low complexity" evidence="2">
    <location>
        <begin position="68"/>
        <end position="81"/>
    </location>
</feature>
<evidence type="ECO:0000256" key="2">
    <source>
        <dbReference type="SAM" id="MobiDB-lite"/>
    </source>
</evidence>
<protein>
    <recommendedName>
        <fullName evidence="3">Zn(2)-C6 fungal-type domain-containing protein</fullName>
    </recommendedName>
</protein>
<dbReference type="InterPro" id="IPR036864">
    <property type="entry name" value="Zn2-C6_fun-type_DNA-bd_sf"/>
</dbReference>
<proteinExistence type="predicted"/>
<sequence>MPNTGKPSKDCHLCRSRRVKCDLGRPACQRCIKYGAECPGYRNEQELVFHNYTSNSGGPKKRKKRAPKPAGSTTPSASSSAPPTPSSLGDSGPATPSLAFLDEDQPYLSPEEAQLILANSPSPLFLTKPLHEHWTTQSIPILLNVYESLEFLNKIYQNYPQDGPLVWAAHLFSRTYITNVAHPTSVHKDAQEETEQELRTYMGKALRSVHGALQAPDGALRDDVLATVWILANYELLAGSLNNSKVLSPWHLHSRGLCSILRTRGSKMFFSEAGRVAFWSAYNMVQIEALVTSSECPAESREWLGIIKTMMDQSEHAPLLVSSYIVEIARVQCRMLVILRDHDSQAASAEYSTLMDCLRKAEAEVVANLVIGEAPHSLSLYWVQLWRAAQVKCYHVAHLLATFLTHFPPYPVSLDQLERDRREWLDKVWSASSSILEDTPRFLGAFGGHGGPRPPKALFDALKMIWPLTVIYIIPSSTEEHKAGAHAWLLLVGRELGVRQALKVYPEHAMRGVPDEAREPLRIEEI</sequence>
<dbReference type="SMART" id="SM00066">
    <property type="entry name" value="GAL4"/>
    <property type="match status" value="1"/>
</dbReference>
<name>A0A0B7JQL8_BIOOC</name>
<evidence type="ECO:0000313" key="4">
    <source>
        <dbReference type="EMBL" id="CEO45617.1"/>
    </source>
</evidence>
<dbReference type="PANTHER" id="PTHR38791:SF13">
    <property type="entry name" value="ZN(2)-C6 FUNGAL-TYPE DOMAIN-CONTAINING PROTEIN"/>
    <property type="match status" value="1"/>
</dbReference>
<dbReference type="InterPro" id="IPR021858">
    <property type="entry name" value="Fun_TF"/>
</dbReference>
<dbReference type="Gene3D" id="4.10.240.10">
    <property type="entry name" value="Zn(2)-C6 fungal-type DNA-binding domain"/>
    <property type="match status" value="1"/>
</dbReference>
<evidence type="ECO:0000259" key="3">
    <source>
        <dbReference type="PROSITE" id="PS50048"/>
    </source>
</evidence>
<keyword evidence="1" id="KW-0539">Nucleus</keyword>
<dbReference type="InterPro" id="IPR053175">
    <property type="entry name" value="DHMBA_Reg_Transcription_Factor"/>
</dbReference>
<dbReference type="SUPFAM" id="SSF57701">
    <property type="entry name" value="Zn2/Cys6 DNA-binding domain"/>
    <property type="match status" value="1"/>
</dbReference>